<evidence type="ECO:0000256" key="1">
    <source>
        <dbReference type="SAM" id="MobiDB-lite"/>
    </source>
</evidence>
<keyword evidence="3" id="KW-1185">Reference proteome</keyword>
<accession>A0A0V0QE19</accession>
<protein>
    <submittedName>
        <fullName evidence="2">Uncharacterized protein</fullName>
    </submittedName>
</protein>
<gene>
    <name evidence="2" type="ORF">PPERSA_03616</name>
</gene>
<evidence type="ECO:0000313" key="3">
    <source>
        <dbReference type="Proteomes" id="UP000054937"/>
    </source>
</evidence>
<dbReference type="Proteomes" id="UP000054937">
    <property type="component" value="Unassembled WGS sequence"/>
</dbReference>
<reference evidence="2 3" key="1">
    <citation type="journal article" date="2015" name="Sci. Rep.">
        <title>Genome of the facultative scuticociliatosis pathogen Pseudocohnilembus persalinus provides insight into its virulence through horizontal gene transfer.</title>
        <authorList>
            <person name="Xiong J."/>
            <person name="Wang G."/>
            <person name="Cheng J."/>
            <person name="Tian M."/>
            <person name="Pan X."/>
            <person name="Warren A."/>
            <person name="Jiang C."/>
            <person name="Yuan D."/>
            <person name="Miao W."/>
        </authorList>
    </citation>
    <scope>NUCLEOTIDE SEQUENCE [LARGE SCALE GENOMIC DNA]</scope>
    <source>
        <strain evidence="2">36N120E</strain>
    </source>
</reference>
<name>A0A0V0QE19_PSEPJ</name>
<dbReference type="EMBL" id="LDAU01000192">
    <property type="protein sequence ID" value="KRX00395.1"/>
    <property type="molecule type" value="Genomic_DNA"/>
</dbReference>
<feature type="compositionally biased region" description="Low complexity" evidence="1">
    <location>
        <begin position="375"/>
        <end position="387"/>
    </location>
</feature>
<evidence type="ECO:0000313" key="2">
    <source>
        <dbReference type="EMBL" id="KRX00395.1"/>
    </source>
</evidence>
<organism evidence="2 3">
    <name type="scientific">Pseudocohnilembus persalinus</name>
    <name type="common">Ciliate</name>
    <dbReference type="NCBI Taxonomy" id="266149"/>
    <lineage>
        <taxon>Eukaryota</taxon>
        <taxon>Sar</taxon>
        <taxon>Alveolata</taxon>
        <taxon>Ciliophora</taxon>
        <taxon>Intramacronucleata</taxon>
        <taxon>Oligohymenophorea</taxon>
        <taxon>Scuticociliatia</taxon>
        <taxon>Philasterida</taxon>
        <taxon>Pseudocohnilembidae</taxon>
        <taxon>Pseudocohnilembus</taxon>
    </lineage>
</organism>
<dbReference type="InParanoid" id="A0A0V0QE19"/>
<comment type="caution">
    <text evidence="2">The sequence shown here is derived from an EMBL/GenBank/DDBJ whole genome shotgun (WGS) entry which is preliminary data.</text>
</comment>
<sequence>MNQIYEQIFERSYDISMIQRLRVNEYDKQQEKLLYSIKKQEKIRILRENELLDTLGHIRQFQYSEKTDFYSYSYRIMQKIDENFQVNGKMSSDPKVEDINEFQKMEDKIEELEYYYKSNSILNISYLLVGLRQVIQISRQQLKDKQNEYIQQRDWFLQNSQDLQKIQFMNNNKILQDNQIKNFSNKVNQYSSFRNGAIDLLKLQSQDYSQNLSQLKSCILNKNSGQNFSGVQLISKSIANSPREQQQKQLKNFNMTQDFSGNKSQVQNKQNYLANFLNTQGDKYMSIKDMINEQSNYEGLSANQGDNTNQILDFGNKTSINNKQNLLQQVLKNQKKFQQNNFSGDNTISNSFSGYINRQKTHSFKIKSGGRSPQLDDQNQQQNQNQNNNNQLFNQQQSINVQEQQKPQLRSLIKQFHKFMNDDNKSLQKQFQNMEQQHEKNGNLKKKQTKIFGNFAKIDEKYREIKGSIMELGLKKGGKENYFKLANEAISGDVFYEQISKNEMSMYLGQCLAFKKLMEFYEG</sequence>
<dbReference type="AlphaFoldDB" id="A0A0V0QE19"/>
<proteinExistence type="predicted"/>
<feature type="region of interest" description="Disordered" evidence="1">
    <location>
        <begin position="365"/>
        <end position="387"/>
    </location>
</feature>